<dbReference type="EMBL" id="GBXM01067779">
    <property type="protein sequence ID" value="JAH40798.1"/>
    <property type="molecule type" value="Transcribed_RNA"/>
</dbReference>
<evidence type="ECO:0000313" key="1">
    <source>
        <dbReference type="EMBL" id="JAH40798.1"/>
    </source>
</evidence>
<sequence>MDGWMHKAVTFFFILWESNPTNKLTVCHKKALGSTCT</sequence>
<name>A0A0E9SJZ3_ANGAN</name>
<proteinExistence type="predicted"/>
<reference evidence="1" key="2">
    <citation type="journal article" date="2015" name="Fish Shellfish Immunol.">
        <title>Early steps in the European eel (Anguilla anguilla)-Vibrio vulnificus interaction in the gills: Role of the RtxA13 toxin.</title>
        <authorList>
            <person name="Callol A."/>
            <person name="Pajuelo D."/>
            <person name="Ebbesson L."/>
            <person name="Teles M."/>
            <person name="MacKenzie S."/>
            <person name="Amaro C."/>
        </authorList>
    </citation>
    <scope>NUCLEOTIDE SEQUENCE</scope>
</reference>
<organism evidence="1">
    <name type="scientific">Anguilla anguilla</name>
    <name type="common">European freshwater eel</name>
    <name type="synonym">Muraena anguilla</name>
    <dbReference type="NCBI Taxonomy" id="7936"/>
    <lineage>
        <taxon>Eukaryota</taxon>
        <taxon>Metazoa</taxon>
        <taxon>Chordata</taxon>
        <taxon>Craniata</taxon>
        <taxon>Vertebrata</taxon>
        <taxon>Euteleostomi</taxon>
        <taxon>Actinopterygii</taxon>
        <taxon>Neopterygii</taxon>
        <taxon>Teleostei</taxon>
        <taxon>Anguilliformes</taxon>
        <taxon>Anguillidae</taxon>
        <taxon>Anguilla</taxon>
    </lineage>
</organism>
<accession>A0A0E9SJZ3</accession>
<protein>
    <submittedName>
        <fullName evidence="1">Uncharacterized protein</fullName>
    </submittedName>
</protein>
<reference evidence="1" key="1">
    <citation type="submission" date="2014-11" db="EMBL/GenBank/DDBJ databases">
        <authorList>
            <person name="Amaro Gonzalez C."/>
        </authorList>
    </citation>
    <scope>NUCLEOTIDE SEQUENCE</scope>
</reference>
<dbReference type="AlphaFoldDB" id="A0A0E9SJZ3"/>